<protein>
    <submittedName>
        <fullName evidence="6">Alpha-mannosidase</fullName>
    </submittedName>
</protein>
<feature type="domain" description="Glycoside hydrolase family 38 central" evidence="5">
    <location>
        <begin position="276"/>
        <end position="354"/>
    </location>
</feature>
<keyword evidence="2" id="KW-0479">Metal-binding</keyword>
<dbReference type="SUPFAM" id="SSF88713">
    <property type="entry name" value="Glycoside hydrolase/deacetylase"/>
    <property type="match status" value="1"/>
</dbReference>
<dbReference type="InterPro" id="IPR027291">
    <property type="entry name" value="Glyco_hydro_38_N_sf"/>
</dbReference>
<sequence>MTKKVYVVPHTHWDREWFFTASKAKVYLLKDVKDVLDYLEQGGVFKSFLLDGQSSLITDYLKWRPQDTERVKHLVQEGKLALGPWYTQTDQFLPSGESIINNLRIGIKQSDRLGGHMPVAYVPDSFGQESSMPQIYRGFGIKDAVLYRGFCRDTAAKSEFIWRGEDGTEVTVFRMACGYFVGGVIDETKLAQLMTEEPFKTIVDEATTANILFPNGSDMAPLRFDLPVLLQKLTAANQGKYTFEVASLTDYVNAVKKEQPHFLRLTGEQDSGKDMRVHKSISSSRADLKKLNTELQNYLSNVMEPVLALGDYYGLPYPSEAVDDIWEKMCQNAAHDSMGNCVSDRVNEDIKARYLTVQEIATSLVDVTLRQLATRVKKQKQPITLTVFNLLPHPRKGIVSQTIYSPSRNFVLQDETGKKVPYEITAVTEVTELIKGATIQLDPGKKIYQPDKVYRLEVNLEFEQIPAMGYQQFYLIPLADKEIELANRQQDSTIENEFYRITVNDDGSLAILDKRNQHLYQHQAVIEENGDDGDSYNYSPAKKDLVIYSTSQPHHAQVIHGQLVSKLILDFDFMVPGDLTKRAQGITDTPMPVQLEVTLKKNESAINCVLNIDNTKPKSHRVCIDFAGDIAAKTSIADIQFGAIKRPLVKEKELQDWEQNQANWEEKPIAINTMQSFVALSDEQRLLALAPQGVREYECCGKKHNTIRLTIFRTYGMLGKRDLLYRPGRASGDETVPTPQAQLNQQLSFAFSLITGQTSYENSNLANKVKELETPLQVYEYAEFLNGRLTFPFNPATRVYEPPFSWLTTTNQLSISTIQKDHERPGYIIRMYNPKEHPIQERITFTKLPQKIEIVDLRGKKVRSLTPVKKQVVLPELTHAKLITVYFEY</sequence>
<dbReference type="PANTHER" id="PTHR46017">
    <property type="entry name" value="ALPHA-MANNOSIDASE 2C1"/>
    <property type="match status" value="1"/>
</dbReference>
<proteinExistence type="inferred from homology"/>
<dbReference type="InterPro" id="IPR028995">
    <property type="entry name" value="Glyco_hydro_57/38_cen_sf"/>
</dbReference>
<dbReference type="Gene3D" id="1.20.1270.50">
    <property type="entry name" value="Glycoside hydrolase family 38, central domain"/>
    <property type="match status" value="1"/>
</dbReference>
<dbReference type="InterPro" id="IPR037094">
    <property type="entry name" value="Glyco_hydro_38_cen_sf"/>
</dbReference>
<evidence type="ECO:0000313" key="7">
    <source>
        <dbReference type="Proteomes" id="UP000826550"/>
    </source>
</evidence>
<dbReference type="SMART" id="SM00872">
    <property type="entry name" value="Alpha-mann_mid"/>
    <property type="match status" value="1"/>
</dbReference>
<dbReference type="Gene3D" id="3.20.110.10">
    <property type="entry name" value="Glycoside hydrolase 38, N terminal domain"/>
    <property type="match status" value="1"/>
</dbReference>
<dbReference type="SUPFAM" id="SSF88688">
    <property type="entry name" value="Families 57/38 glycoside transferase middle domain"/>
    <property type="match status" value="1"/>
</dbReference>
<dbReference type="Proteomes" id="UP000826550">
    <property type="component" value="Chromosome"/>
</dbReference>
<accession>A0ABX8W6A3</accession>
<dbReference type="Pfam" id="PF09261">
    <property type="entry name" value="Alpha-mann_mid"/>
    <property type="match status" value="1"/>
</dbReference>
<reference evidence="6 7" key="1">
    <citation type="submission" date="2020-01" db="EMBL/GenBank/DDBJ databases">
        <title>Vast differences in strain-level diversity in the gut microbiota of two closely related honey bee species.</title>
        <authorList>
            <person name="Ellegaard K.M."/>
            <person name="Suenami S."/>
            <person name="Miyazaki R."/>
            <person name="Engel P."/>
        </authorList>
    </citation>
    <scope>NUCLEOTIDE SEQUENCE [LARGE SCALE GENOMIC DNA]</scope>
    <source>
        <strain evidence="6 7">ESL0416</strain>
    </source>
</reference>
<dbReference type="PANTHER" id="PTHR46017:SF2">
    <property type="entry name" value="MANNOSYLGLYCERATE HYDROLASE"/>
    <property type="match status" value="1"/>
</dbReference>
<evidence type="ECO:0000256" key="4">
    <source>
        <dbReference type="ARBA" id="ARBA00023295"/>
    </source>
</evidence>
<keyword evidence="3" id="KW-0378">Hydrolase</keyword>
<evidence type="ECO:0000313" key="6">
    <source>
        <dbReference type="EMBL" id="QYN53301.1"/>
    </source>
</evidence>
<dbReference type="InterPro" id="IPR011013">
    <property type="entry name" value="Gal_mutarotase_sf_dom"/>
</dbReference>
<comment type="similarity">
    <text evidence="1">Belongs to the glycosyl hydrolase 38 family.</text>
</comment>
<dbReference type="SUPFAM" id="SSF74650">
    <property type="entry name" value="Galactose mutarotase-like"/>
    <property type="match status" value="1"/>
</dbReference>
<gene>
    <name evidence="6" type="ORF">GYM71_07670</name>
</gene>
<keyword evidence="4" id="KW-0326">Glycosidase</keyword>
<dbReference type="RefSeq" id="WP_220220041.1">
    <property type="nucleotide sequence ID" value="NZ_CP048268.1"/>
</dbReference>
<evidence type="ECO:0000256" key="2">
    <source>
        <dbReference type="ARBA" id="ARBA00022723"/>
    </source>
</evidence>
<dbReference type="InterPro" id="IPR011682">
    <property type="entry name" value="Glyco_hydro_38_C"/>
</dbReference>
<dbReference type="Pfam" id="PF07748">
    <property type="entry name" value="Glyco_hydro_38C"/>
    <property type="match status" value="1"/>
</dbReference>
<dbReference type="Gene3D" id="2.70.98.30">
    <property type="entry name" value="Golgi alpha-mannosidase II, domain 4"/>
    <property type="match status" value="1"/>
</dbReference>
<evidence type="ECO:0000256" key="3">
    <source>
        <dbReference type="ARBA" id="ARBA00022801"/>
    </source>
</evidence>
<dbReference type="EMBL" id="CP048268">
    <property type="protein sequence ID" value="QYN53301.1"/>
    <property type="molecule type" value="Genomic_DNA"/>
</dbReference>
<keyword evidence="7" id="KW-1185">Reference proteome</keyword>
<dbReference type="InterPro" id="IPR015341">
    <property type="entry name" value="Glyco_hydro_38_cen"/>
</dbReference>
<dbReference type="InterPro" id="IPR000602">
    <property type="entry name" value="Glyco_hydro_38_N"/>
</dbReference>
<organism evidence="6 7">
    <name type="scientific">Lactobacillus panisapium</name>
    <dbReference type="NCBI Taxonomy" id="2012495"/>
    <lineage>
        <taxon>Bacteria</taxon>
        <taxon>Bacillati</taxon>
        <taxon>Bacillota</taxon>
        <taxon>Bacilli</taxon>
        <taxon>Lactobacillales</taxon>
        <taxon>Lactobacillaceae</taxon>
        <taxon>Lactobacillus</taxon>
    </lineage>
</organism>
<dbReference type="InterPro" id="IPR011330">
    <property type="entry name" value="Glyco_hydro/deAcase_b/a-brl"/>
</dbReference>
<evidence type="ECO:0000256" key="1">
    <source>
        <dbReference type="ARBA" id="ARBA00009792"/>
    </source>
</evidence>
<name>A0ABX8W6A3_9LACO</name>
<evidence type="ECO:0000259" key="5">
    <source>
        <dbReference type="SMART" id="SM00872"/>
    </source>
</evidence>
<dbReference type="Pfam" id="PF01074">
    <property type="entry name" value="Glyco_hydro_38N"/>
    <property type="match status" value="1"/>
</dbReference>